<dbReference type="Pfam" id="PF00163">
    <property type="entry name" value="Ribosomal_S4"/>
    <property type="match status" value="1"/>
</dbReference>
<dbReference type="PATRIC" id="fig|1454001.3.peg.2413"/>
<dbReference type="InterPro" id="IPR018079">
    <property type="entry name" value="Ribosomal_uS4_CS"/>
</dbReference>
<dbReference type="SMART" id="SM00363">
    <property type="entry name" value="S4"/>
    <property type="match status" value="1"/>
</dbReference>
<evidence type="ECO:0000256" key="4">
    <source>
        <dbReference type="ARBA" id="ARBA00022980"/>
    </source>
</evidence>
<evidence type="ECO:0000256" key="8">
    <source>
        <dbReference type="RuleBase" id="RU003699"/>
    </source>
</evidence>
<dbReference type="PROSITE" id="PS50889">
    <property type="entry name" value="S4"/>
    <property type="match status" value="1"/>
</dbReference>
<keyword evidence="2 7" id="KW-0699">rRNA-binding</keyword>
<reference evidence="11" key="1">
    <citation type="submission" date="2014-02" db="EMBL/GenBank/DDBJ databases">
        <title>Expanding our view of genomic diversity in Candidatus Accumulibacter clades.</title>
        <authorList>
            <person name="Skennerton C.T."/>
            <person name="Barr J.J."/>
            <person name="Slater F.R."/>
            <person name="Bond P.L."/>
            <person name="Tyson G.W."/>
        </authorList>
    </citation>
    <scope>NUCLEOTIDE SEQUENCE [LARGE SCALE GENOMIC DNA]</scope>
</reference>
<dbReference type="GO" id="GO:0019843">
    <property type="term" value="F:rRNA binding"/>
    <property type="evidence" value="ECO:0007669"/>
    <property type="project" value="UniProtKB-UniRule"/>
</dbReference>
<dbReference type="Pfam" id="PF01479">
    <property type="entry name" value="S4"/>
    <property type="match status" value="1"/>
</dbReference>
<evidence type="ECO:0000313" key="12">
    <source>
        <dbReference type="Proteomes" id="UP000020218"/>
    </source>
</evidence>
<dbReference type="STRING" id="1454001.AW08_02367"/>
<protein>
    <recommendedName>
        <fullName evidence="6 7">Small ribosomal subunit protein uS4</fullName>
    </recommendedName>
</protein>
<dbReference type="GO" id="GO:0003735">
    <property type="term" value="F:structural constituent of ribosome"/>
    <property type="evidence" value="ECO:0007669"/>
    <property type="project" value="InterPro"/>
</dbReference>
<feature type="domain" description="Small ribosomal subunit protein uS4 N-terminal" evidence="10">
    <location>
        <begin position="3"/>
        <end position="98"/>
    </location>
</feature>
<dbReference type="Proteomes" id="UP000020218">
    <property type="component" value="Unassembled WGS sequence"/>
</dbReference>
<dbReference type="InterPro" id="IPR005709">
    <property type="entry name" value="Ribosomal_uS4_bac-type"/>
</dbReference>
<dbReference type="InterPro" id="IPR002942">
    <property type="entry name" value="S4_RNA-bd"/>
</dbReference>
<keyword evidence="12" id="KW-1185">Reference proteome</keyword>
<comment type="caution">
    <text evidence="11">The sequence shown here is derived from an EMBL/GenBank/DDBJ whole genome shotgun (WGS) entry which is preliminary data.</text>
</comment>
<dbReference type="HAMAP" id="MF_01306_B">
    <property type="entry name" value="Ribosomal_uS4_B"/>
    <property type="match status" value="1"/>
</dbReference>
<comment type="subunit">
    <text evidence="7">Part of the 30S ribosomal subunit. Contacts protein S5. The interaction surface between S4 and S5 is involved in control of translational fidelity.</text>
</comment>
<evidence type="ECO:0000313" key="11">
    <source>
        <dbReference type="EMBL" id="EXI66784.1"/>
    </source>
</evidence>
<dbReference type="Gene3D" id="1.10.1050.10">
    <property type="entry name" value="Ribosomal Protein S4 Delta 41, Chain A, domain 1"/>
    <property type="match status" value="1"/>
</dbReference>
<dbReference type="FunFam" id="3.10.290.10:FF:000001">
    <property type="entry name" value="30S ribosomal protein S4"/>
    <property type="match status" value="1"/>
</dbReference>
<comment type="function">
    <text evidence="7">One of the primary rRNA binding proteins, it binds directly to 16S rRNA where it nucleates assembly of the body of the 30S subunit.</text>
</comment>
<evidence type="ECO:0000256" key="3">
    <source>
        <dbReference type="ARBA" id="ARBA00022884"/>
    </source>
</evidence>
<evidence type="ECO:0000259" key="10">
    <source>
        <dbReference type="SMART" id="SM01390"/>
    </source>
</evidence>
<dbReference type="SUPFAM" id="SSF55174">
    <property type="entry name" value="Alpha-L RNA-binding motif"/>
    <property type="match status" value="1"/>
</dbReference>
<keyword evidence="5 7" id="KW-0687">Ribonucleoprotein</keyword>
<gene>
    <name evidence="7 11" type="primary">rpsD</name>
    <name evidence="11" type="ORF">AW08_02367</name>
</gene>
<proteinExistence type="inferred from homology"/>
<dbReference type="FunFam" id="1.10.1050.10:FF:000001">
    <property type="entry name" value="30S ribosomal protein S4"/>
    <property type="match status" value="1"/>
</dbReference>
<comment type="similarity">
    <text evidence="1 7 8">Belongs to the universal ribosomal protein uS4 family.</text>
</comment>
<dbReference type="GO" id="GO:0006412">
    <property type="term" value="P:translation"/>
    <property type="evidence" value="ECO:0007669"/>
    <property type="project" value="UniProtKB-UniRule"/>
</dbReference>
<evidence type="ECO:0000256" key="2">
    <source>
        <dbReference type="ARBA" id="ARBA00022730"/>
    </source>
</evidence>
<feature type="domain" description="RNA-binding S4" evidence="9">
    <location>
        <begin position="99"/>
        <end position="163"/>
    </location>
</feature>
<dbReference type="NCBIfam" id="TIGR01017">
    <property type="entry name" value="rpsD_bact"/>
    <property type="match status" value="1"/>
</dbReference>
<evidence type="ECO:0000259" key="9">
    <source>
        <dbReference type="SMART" id="SM00363"/>
    </source>
</evidence>
<accession>A0A011PKF8</accession>
<keyword evidence="3 7" id="KW-0694">RNA-binding</keyword>
<dbReference type="AlphaFoldDB" id="A0A011PKF8"/>
<evidence type="ECO:0000256" key="6">
    <source>
        <dbReference type="ARBA" id="ARBA00035254"/>
    </source>
</evidence>
<sequence>MARNLDPKCRQCRREGEKLFLKGEKCFTDKCAIERRSYAPGQHGQKSGQRLSDYGVHLREKQKIRRIYGVLEGQFRKVYQEADRRRGVTGEVLLQLLESRLDSVCYRMGFAASRSESRQVVRHNGVLVNGRRVNIPSYQVRPGDVVEVCDKTKGQLRVKAALAAAEARGFPAWVEVDAKAAKGTYKANPERSELPPTINESLVIELYSK</sequence>
<dbReference type="InterPro" id="IPR036986">
    <property type="entry name" value="S4_RNA-bd_sf"/>
</dbReference>
<name>A0A011PKF8_9PROT</name>
<dbReference type="CDD" id="cd00165">
    <property type="entry name" value="S4"/>
    <property type="match status" value="1"/>
</dbReference>
<keyword evidence="4 7" id="KW-0689">Ribosomal protein</keyword>
<dbReference type="PANTHER" id="PTHR11831">
    <property type="entry name" value="30S 40S RIBOSOMAL PROTEIN"/>
    <property type="match status" value="1"/>
</dbReference>
<evidence type="ECO:0000256" key="7">
    <source>
        <dbReference type="HAMAP-Rule" id="MF_01306"/>
    </source>
</evidence>
<dbReference type="GO" id="GO:0042274">
    <property type="term" value="P:ribosomal small subunit biogenesis"/>
    <property type="evidence" value="ECO:0007669"/>
    <property type="project" value="TreeGrafter"/>
</dbReference>
<dbReference type="PANTHER" id="PTHR11831:SF4">
    <property type="entry name" value="SMALL RIBOSOMAL SUBUNIT PROTEIN US4M"/>
    <property type="match status" value="1"/>
</dbReference>
<dbReference type="SMART" id="SM01390">
    <property type="entry name" value="Ribosomal_S4"/>
    <property type="match status" value="1"/>
</dbReference>
<dbReference type="NCBIfam" id="NF003717">
    <property type="entry name" value="PRK05327.1"/>
    <property type="match status" value="1"/>
</dbReference>
<organism evidence="11 12">
    <name type="scientific">Candidatus Accumulibacter adjunctus</name>
    <dbReference type="NCBI Taxonomy" id="1454001"/>
    <lineage>
        <taxon>Bacteria</taxon>
        <taxon>Pseudomonadati</taxon>
        <taxon>Pseudomonadota</taxon>
        <taxon>Betaproteobacteria</taxon>
        <taxon>Candidatus Accumulibacter</taxon>
    </lineage>
</organism>
<comment type="function">
    <text evidence="7">With S5 and S12 plays an important role in translational accuracy.</text>
</comment>
<dbReference type="InterPro" id="IPR022801">
    <property type="entry name" value="Ribosomal_uS4"/>
</dbReference>
<evidence type="ECO:0000256" key="1">
    <source>
        <dbReference type="ARBA" id="ARBA00007465"/>
    </source>
</evidence>
<evidence type="ECO:0000256" key="5">
    <source>
        <dbReference type="ARBA" id="ARBA00023274"/>
    </source>
</evidence>
<dbReference type="GO" id="GO:0015935">
    <property type="term" value="C:small ribosomal subunit"/>
    <property type="evidence" value="ECO:0007669"/>
    <property type="project" value="InterPro"/>
</dbReference>
<dbReference type="PROSITE" id="PS00632">
    <property type="entry name" value="RIBOSOMAL_S4"/>
    <property type="match status" value="1"/>
</dbReference>
<dbReference type="Gene3D" id="3.10.290.10">
    <property type="entry name" value="RNA-binding S4 domain"/>
    <property type="match status" value="1"/>
</dbReference>
<dbReference type="EMBL" id="JFAX01000013">
    <property type="protein sequence ID" value="EXI66784.1"/>
    <property type="molecule type" value="Genomic_DNA"/>
</dbReference>
<dbReference type="InterPro" id="IPR001912">
    <property type="entry name" value="Ribosomal_uS4_N"/>
</dbReference>